<comment type="similarity">
    <text evidence="2">Belongs to the bacterial solute-binding protein 2 family.</text>
</comment>
<dbReference type="InterPro" id="IPR028082">
    <property type="entry name" value="Peripla_BP_I"/>
</dbReference>
<protein>
    <submittedName>
        <fullName evidence="5">Sugar ABC transporter substrate-binding protein</fullName>
    </submittedName>
</protein>
<dbReference type="InterPro" id="IPR025997">
    <property type="entry name" value="SBP_2_dom"/>
</dbReference>
<dbReference type="InterPro" id="IPR006311">
    <property type="entry name" value="TAT_signal"/>
</dbReference>
<dbReference type="KEGG" id="aare:D3093_33055"/>
<evidence type="ECO:0000313" key="6">
    <source>
        <dbReference type="Proteomes" id="UP000298595"/>
    </source>
</evidence>
<dbReference type="EMBL" id="CP032326">
    <property type="protein sequence ID" value="QCO00090.1"/>
    <property type="molecule type" value="Genomic_DNA"/>
</dbReference>
<evidence type="ECO:0000313" key="5">
    <source>
        <dbReference type="EMBL" id="QCO00090.1"/>
    </source>
</evidence>
<dbReference type="Pfam" id="PF13407">
    <property type="entry name" value="Peripla_BP_4"/>
    <property type="match status" value="1"/>
</dbReference>
<proteinExistence type="inferred from homology"/>
<dbReference type="PROSITE" id="PS51318">
    <property type="entry name" value="TAT"/>
    <property type="match status" value="1"/>
</dbReference>
<dbReference type="Gene3D" id="3.40.50.2300">
    <property type="match status" value="2"/>
</dbReference>
<dbReference type="CDD" id="cd06308">
    <property type="entry name" value="PBP1_sensor_kinase-like"/>
    <property type="match status" value="1"/>
</dbReference>
<accession>A0A4D8PZT3</accession>
<sequence>MAKNDLWTPSRRHLLKLGAAGGLAAAGLPFIQRTAWGETGVEGKTIGFTMSFSNTEWIKQMQLGVVDTAKKYGMKTVVYDANDQPTKQIRDIEDLIVRNVDVIIISTYYAEAIRPAVQEINRAGIPIVVLSSPLPAGADFNVLLSTDMVGTARKAGEYYVKKLNGQGNVVQIDGKPGSLINQQRGSGWREVIDKTPGIKVVSHVVANYDRTQAIRGMEDALQANGKIDAVYCHNDDMALGAVRAATEFGRNKEMFFTGYDGLTPEALEAIHNGTLDAVWEYLPFGVEGVEAAIRILQKKPIPKTIAFESPMITKDNVLEWYDPKERKRRVLPSRLSL</sequence>
<dbReference type="Proteomes" id="UP000298595">
    <property type="component" value="Plasmid p5"/>
</dbReference>
<dbReference type="GO" id="GO:0030313">
    <property type="term" value="C:cell envelope"/>
    <property type="evidence" value="ECO:0007669"/>
    <property type="project" value="UniProtKB-SubCell"/>
</dbReference>
<organism evidence="5 6">
    <name type="scientific">Azospirillum argentinense</name>
    <dbReference type="NCBI Taxonomy" id="2970906"/>
    <lineage>
        <taxon>Bacteria</taxon>
        <taxon>Pseudomonadati</taxon>
        <taxon>Pseudomonadota</taxon>
        <taxon>Alphaproteobacteria</taxon>
        <taxon>Rhodospirillales</taxon>
        <taxon>Azospirillaceae</taxon>
        <taxon>Azospirillum</taxon>
    </lineage>
</organism>
<evidence type="ECO:0000256" key="2">
    <source>
        <dbReference type="ARBA" id="ARBA00007639"/>
    </source>
</evidence>
<geneLocation type="plasmid" evidence="5 6">
    <name>p5</name>
</geneLocation>
<dbReference type="SUPFAM" id="SSF53822">
    <property type="entry name" value="Periplasmic binding protein-like I"/>
    <property type="match status" value="1"/>
</dbReference>
<evidence type="ECO:0000256" key="1">
    <source>
        <dbReference type="ARBA" id="ARBA00004196"/>
    </source>
</evidence>
<evidence type="ECO:0000259" key="4">
    <source>
        <dbReference type="Pfam" id="PF13407"/>
    </source>
</evidence>
<feature type="domain" description="Periplasmic binding protein" evidence="4">
    <location>
        <begin position="46"/>
        <end position="299"/>
    </location>
</feature>
<dbReference type="PANTHER" id="PTHR46847:SF1">
    <property type="entry name" value="D-ALLOSE-BINDING PERIPLASMIC PROTEIN-RELATED"/>
    <property type="match status" value="1"/>
</dbReference>
<dbReference type="GO" id="GO:0030246">
    <property type="term" value="F:carbohydrate binding"/>
    <property type="evidence" value="ECO:0007669"/>
    <property type="project" value="UniProtKB-ARBA"/>
</dbReference>
<dbReference type="PANTHER" id="PTHR46847">
    <property type="entry name" value="D-ALLOSE-BINDING PERIPLASMIC PROTEIN-RELATED"/>
    <property type="match status" value="1"/>
</dbReference>
<keyword evidence="3" id="KW-0732">Signal</keyword>
<reference evidence="5 6" key="1">
    <citation type="submission" date="2018-09" db="EMBL/GenBank/DDBJ databases">
        <title>Whole genome based analysis of evolution and adaptive divergence in Indian and Brazilian strains of Azospirillum brasilense.</title>
        <authorList>
            <person name="Singh C."/>
            <person name="Tripathi A.K."/>
        </authorList>
    </citation>
    <scope>NUCLEOTIDE SEQUENCE [LARGE SCALE GENOMIC DNA]</scope>
    <source>
        <strain evidence="5 6">MTCC4035</strain>
        <plasmid evidence="5 6">p5</plasmid>
    </source>
</reference>
<dbReference type="RefSeq" id="WP_137118803.1">
    <property type="nucleotide sequence ID" value="NZ_CP032326.1"/>
</dbReference>
<name>A0A4D8PZT3_9PROT</name>
<evidence type="ECO:0000256" key="3">
    <source>
        <dbReference type="ARBA" id="ARBA00022729"/>
    </source>
</evidence>
<comment type="subcellular location">
    <subcellularLocation>
        <location evidence="1">Cell envelope</location>
    </subcellularLocation>
</comment>
<dbReference type="AlphaFoldDB" id="A0A4D8PZT3"/>
<gene>
    <name evidence="5" type="ORF">D3093_33055</name>
</gene>
<keyword evidence="5" id="KW-0614">Plasmid</keyword>